<evidence type="ECO:0000256" key="3">
    <source>
        <dbReference type="ARBA" id="ARBA00023235"/>
    </source>
</evidence>
<dbReference type="EC" id="5.4.99.12" evidence="4"/>
<proteinExistence type="inferred from homology"/>
<evidence type="ECO:0000256" key="6">
    <source>
        <dbReference type="PIRSR" id="PIRSR001430-2"/>
    </source>
</evidence>
<comment type="subunit">
    <text evidence="4">Homodimer.</text>
</comment>
<dbReference type="Proteomes" id="UP000066549">
    <property type="component" value="Chromosome"/>
</dbReference>
<dbReference type="Pfam" id="PF01416">
    <property type="entry name" value="PseudoU_synth_1"/>
    <property type="match status" value="2"/>
</dbReference>
<evidence type="ECO:0000256" key="4">
    <source>
        <dbReference type="HAMAP-Rule" id="MF_00171"/>
    </source>
</evidence>
<dbReference type="SUPFAM" id="SSF55120">
    <property type="entry name" value="Pseudouridine synthase"/>
    <property type="match status" value="1"/>
</dbReference>
<dbReference type="InterPro" id="IPR001406">
    <property type="entry name" value="PsdUridine_synth_TruA"/>
</dbReference>
<accession>A0A0H4IZW1</accession>
<dbReference type="PIRSF" id="PIRSF001430">
    <property type="entry name" value="tRNA_psdUrid_synth"/>
    <property type="match status" value="1"/>
</dbReference>
<dbReference type="AlphaFoldDB" id="A0A0H4IZW1"/>
<dbReference type="GO" id="GO:0031119">
    <property type="term" value="P:tRNA pseudouridine synthesis"/>
    <property type="evidence" value="ECO:0007669"/>
    <property type="project" value="UniProtKB-UniRule"/>
</dbReference>
<dbReference type="NCBIfam" id="TIGR00071">
    <property type="entry name" value="hisT_truA"/>
    <property type="match status" value="1"/>
</dbReference>
<comment type="caution">
    <text evidence="4">Lacks conserved residue(s) required for the propagation of feature annotation.</text>
</comment>
<name>A0A0H4IZW1_9PROT</name>
<evidence type="ECO:0000313" key="10">
    <source>
        <dbReference type="Proteomes" id="UP000066549"/>
    </source>
</evidence>
<comment type="catalytic activity">
    <reaction evidence="4 7">
        <text>uridine(38/39/40) in tRNA = pseudouridine(38/39/40) in tRNA</text>
        <dbReference type="Rhea" id="RHEA:22376"/>
        <dbReference type="Rhea" id="RHEA-COMP:10085"/>
        <dbReference type="Rhea" id="RHEA-COMP:10087"/>
        <dbReference type="ChEBI" id="CHEBI:65314"/>
        <dbReference type="ChEBI" id="CHEBI:65315"/>
        <dbReference type="EC" id="5.4.99.12"/>
    </reaction>
</comment>
<dbReference type="OrthoDB" id="9811823at2"/>
<feature type="binding site" evidence="4 6">
    <location>
        <position position="109"/>
    </location>
    <ligand>
        <name>substrate</name>
    </ligand>
</feature>
<dbReference type="FunFam" id="3.30.70.580:FF:000001">
    <property type="entry name" value="tRNA pseudouridine synthase A"/>
    <property type="match status" value="1"/>
</dbReference>
<sequence length="258" mass="29835">MRIAAIVEYLGTNYAGFQIQPNLNTIQLCIQKALSKIANHDVKIEASGRTDAGVHALGQVFHFDTESQRSLNSWKKGANSFLPQDISIKWVSEVDKNFHARFNVMEREYQYLLHYNDSPSAIWHQKAGHYGYEINFKLLDKVLKEFIGKHDFTSFRSSECQSKKPIRIMHGASYQKKENFILFKFTADGFLHHQIRNMMSVILDVVSGKKPLDYVQYLFEVKDRTKASNTFSPNGLYLANIKYEKKFKIVDLKNTVII</sequence>
<dbReference type="EMBL" id="CP011002">
    <property type="protein sequence ID" value="AKO65315.1"/>
    <property type="molecule type" value="Genomic_DNA"/>
</dbReference>
<feature type="domain" description="Pseudouridine synthase I TruA alpha/beta" evidence="8">
    <location>
        <begin position="5"/>
        <end position="103"/>
    </location>
</feature>
<evidence type="ECO:0000259" key="8">
    <source>
        <dbReference type="Pfam" id="PF01416"/>
    </source>
</evidence>
<feature type="active site" description="Nucleophile" evidence="4 5">
    <location>
        <position position="51"/>
    </location>
</feature>
<organism evidence="9 10">
    <name type="scientific">Methylophilales bacterium MBRS-H7</name>
    <dbReference type="NCBI Taxonomy" id="1623450"/>
    <lineage>
        <taxon>Bacteria</taxon>
        <taxon>Pseudomonadati</taxon>
        <taxon>Pseudomonadota</taxon>
        <taxon>Betaproteobacteria</taxon>
        <taxon>Nitrosomonadales</taxon>
        <taxon>OM43 clade</taxon>
    </lineage>
</organism>
<evidence type="ECO:0000256" key="2">
    <source>
        <dbReference type="ARBA" id="ARBA00022694"/>
    </source>
</evidence>
<keyword evidence="3 4" id="KW-0413">Isomerase</keyword>
<dbReference type="InterPro" id="IPR020097">
    <property type="entry name" value="PsdUridine_synth_TruA_a/b_dom"/>
</dbReference>
<evidence type="ECO:0000313" key="9">
    <source>
        <dbReference type="EMBL" id="AKO65315.1"/>
    </source>
</evidence>
<dbReference type="InterPro" id="IPR020103">
    <property type="entry name" value="PsdUridine_synth_cat_dom_sf"/>
</dbReference>
<dbReference type="HAMAP" id="MF_00171">
    <property type="entry name" value="TruA"/>
    <property type="match status" value="1"/>
</dbReference>
<dbReference type="CDD" id="cd02570">
    <property type="entry name" value="PseudoU_synth_EcTruA"/>
    <property type="match status" value="1"/>
</dbReference>
<dbReference type="PANTHER" id="PTHR11142">
    <property type="entry name" value="PSEUDOURIDYLATE SYNTHASE"/>
    <property type="match status" value="1"/>
</dbReference>
<dbReference type="PANTHER" id="PTHR11142:SF0">
    <property type="entry name" value="TRNA PSEUDOURIDINE SYNTHASE-LIKE 1"/>
    <property type="match status" value="1"/>
</dbReference>
<gene>
    <name evidence="4" type="primary">truA</name>
    <name evidence="9" type="ORF">VI33_00660</name>
</gene>
<keyword evidence="10" id="KW-1185">Reference proteome</keyword>
<dbReference type="InterPro" id="IPR020095">
    <property type="entry name" value="PsdUridine_synth_TruA_C"/>
</dbReference>
<evidence type="ECO:0000256" key="5">
    <source>
        <dbReference type="PIRSR" id="PIRSR001430-1"/>
    </source>
</evidence>
<dbReference type="GO" id="GO:0003723">
    <property type="term" value="F:RNA binding"/>
    <property type="evidence" value="ECO:0007669"/>
    <property type="project" value="InterPro"/>
</dbReference>
<dbReference type="GO" id="GO:0160147">
    <property type="term" value="F:tRNA pseudouridine(38-40) synthase activity"/>
    <property type="evidence" value="ECO:0007669"/>
    <property type="project" value="UniProtKB-EC"/>
</dbReference>
<dbReference type="PATRIC" id="fig|1623450.3.peg.134"/>
<evidence type="ECO:0000256" key="7">
    <source>
        <dbReference type="RuleBase" id="RU003792"/>
    </source>
</evidence>
<evidence type="ECO:0000256" key="1">
    <source>
        <dbReference type="ARBA" id="ARBA00009375"/>
    </source>
</evidence>
<dbReference type="Gene3D" id="3.30.70.580">
    <property type="entry name" value="Pseudouridine synthase I, catalytic domain, N-terminal subdomain"/>
    <property type="match status" value="1"/>
</dbReference>
<comment type="function">
    <text evidence="4">Formation of pseudouridine at positions 38, 39 and 40 in the anticodon stem and loop of transfer RNAs.</text>
</comment>
<comment type="similarity">
    <text evidence="1 4 7">Belongs to the tRNA pseudouridine synthase TruA family.</text>
</comment>
<dbReference type="Gene3D" id="3.30.70.660">
    <property type="entry name" value="Pseudouridine synthase I, catalytic domain, C-terminal subdomain"/>
    <property type="match status" value="1"/>
</dbReference>
<keyword evidence="2 4" id="KW-0819">tRNA processing</keyword>
<protein>
    <recommendedName>
        <fullName evidence="4">tRNA pseudouridine synthase A</fullName>
        <ecNumber evidence="4">5.4.99.12</ecNumber>
    </recommendedName>
    <alternativeName>
        <fullName evidence="4">tRNA pseudouridine(38-40) synthase</fullName>
    </alternativeName>
    <alternativeName>
        <fullName evidence="4">tRNA pseudouridylate synthase I</fullName>
    </alternativeName>
    <alternativeName>
        <fullName evidence="4">tRNA-uridine isomerase I</fullName>
    </alternativeName>
</protein>
<feature type="domain" description="Pseudouridine synthase I TruA alpha/beta" evidence="8">
    <location>
        <begin position="144"/>
        <end position="244"/>
    </location>
</feature>
<reference evidence="9 10" key="1">
    <citation type="submission" date="2015-03" db="EMBL/GenBank/DDBJ databases">
        <title>Comparative analysis of the OM43 clade including a novel species from Red Sea uncovers genomic and metabolic diversity among marine methylotrophs.</title>
        <authorList>
            <person name="Jimenez-Infante F."/>
            <person name="Ngugi D.K."/>
            <person name="Vinu M."/>
            <person name="Alam I."/>
            <person name="Kamau A."/>
            <person name="Blom J."/>
            <person name="Bajic V.B."/>
            <person name="Stingl U."/>
        </authorList>
    </citation>
    <scope>NUCLEOTIDE SEQUENCE [LARGE SCALE GENOMIC DNA]</scope>
    <source>
        <strain evidence="9 10">MBRSH7</strain>
    </source>
</reference>
<dbReference type="InterPro" id="IPR020094">
    <property type="entry name" value="TruA/RsuA/RluB/E/F_N"/>
</dbReference>